<sequence>MIHYIMYIIGFELMQNRNCNCSVCQRSQKTDSPVGTVTTADGYFISLLNTAFFKKDVYLFYLAGNVFILQGGAFVIC</sequence>
<dbReference type="AlphaFoldDB" id="A0A645HFX5"/>
<comment type="caution">
    <text evidence="2">The sequence shown here is derived from an EMBL/GenBank/DDBJ whole genome shotgun (WGS) entry which is preliminary data.</text>
</comment>
<proteinExistence type="predicted"/>
<keyword evidence="1" id="KW-0812">Transmembrane</keyword>
<dbReference type="EMBL" id="VSSQ01092827">
    <property type="protein sequence ID" value="MPN37911.1"/>
    <property type="molecule type" value="Genomic_DNA"/>
</dbReference>
<feature type="transmembrane region" description="Helical" evidence="1">
    <location>
        <begin position="58"/>
        <end position="76"/>
    </location>
</feature>
<keyword evidence="1" id="KW-0472">Membrane</keyword>
<evidence type="ECO:0000313" key="2">
    <source>
        <dbReference type="EMBL" id="MPN37911.1"/>
    </source>
</evidence>
<organism evidence="2">
    <name type="scientific">bioreactor metagenome</name>
    <dbReference type="NCBI Taxonomy" id="1076179"/>
    <lineage>
        <taxon>unclassified sequences</taxon>
        <taxon>metagenomes</taxon>
        <taxon>ecological metagenomes</taxon>
    </lineage>
</organism>
<name>A0A645HFX5_9ZZZZ</name>
<evidence type="ECO:0000256" key="1">
    <source>
        <dbReference type="SAM" id="Phobius"/>
    </source>
</evidence>
<accession>A0A645HFX5</accession>
<protein>
    <submittedName>
        <fullName evidence="2">Uncharacterized protein</fullName>
    </submittedName>
</protein>
<keyword evidence="1" id="KW-1133">Transmembrane helix</keyword>
<reference evidence="2" key="1">
    <citation type="submission" date="2019-08" db="EMBL/GenBank/DDBJ databases">
        <authorList>
            <person name="Kucharzyk K."/>
            <person name="Murdoch R.W."/>
            <person name="Higgins S."/>
            <person name="Loffler F."/>
        </authorList>
    </citation>
    <scope>NUCLEOTIDE SEQUENCE</scope>
</reference>
<gene>
    <name evidence="2" type="ORF">SDC9_185432</name>
</gene>